<dbReference type="HOGENOM" id="CLU_626786_0_0_6"/>
<organism evidence="8 9">
    <name type="scientific">Photobacterium leiognathi lrivu.4.1</name>
    <dbReference type="NCBI Taxonomy" id="1248232"/>
    <lineage>
        <taxon>Bacteria</taxon>
        <taxon>Pseudomonadati</taxon>
        <taxon>Pseudomonadota</taxon>
        <taxon>Gammaproteobacteria</taxon>
        <taxon>Vibrionales</taxon>
        <taxon>Vibrionaceae</taxon>
        <taxon>Photobacterium</taxon>
    </lineage>
</organism>
<keyword evidence="2 6" id="KW-0812">Transmembrane</keyword>
<name>V5F2A7_PHOLE</name>
<evidence type="ECO:0000256" key="5">
    <source>
        <dbReference type="SAM" id="MobiDB-lite"/>
    </source>
</evidence>
<feature type="transmembrane region" description="Helical" evidence="6">
    <location>
        <begin position="148"/>
        <end position="165"/>
    </location>
</feature>
<evidence type="ECO:0000256" key="6">
    <source>
        <dbReference type="SAM" id="Phobius"/>
    </source>
</evidence>
<feature type="transmembrane region" description="Helical" evidence="6">
    <location>
        <begin position="71"/>
        <end position="92"/>
    </location>
</feature>
<keyword evidence="3 6" id="KW-1133">Transmembrane helix</keyword>
<evidence type="ECO:0000256" key="2">
    <source>
        <dbReference type="ARBA" id="ARBA00022692"/>
    </source>
</evidence>
<evidence type="ECO:0000313" key="8">
    <source>
        <dbReference type="EMBL" id="GAD31350.1"/>
    </source>
</evidence>
<keyword evidence="7" id="KW-0732">Signal</keyword>
<evidence type="ECO:0000256" key="1">
    <source>
        <dbReference type="ARBA" id="ARBA00004141"/>
    </source>
</evidence>
<evidence type="ECO:0000256" key="4">
    <source>
        <dbReference type="ARBA" id="ARBA00023136"/>
    </source>
</evidence>
<dbReference type="eggNOG" id="COG3846">
    <property type="taxonomic scope" value="Bacteria"/>
</dbReference>
<dbReference type="GO" id="GO:0030255">
    <property type="term" value="P:protein secretion by the type IV secretion system"/>
    <property type="evidence" value="ECO:0007669"/>
    <property type="project" value="InterPro"/>
</dbReference>
<evidence type="ECO:0000256" key="3">
    <source>
        <dbReference type="ARBA" id="ARBA00022989"/>
    </source>
</evidence>
<keyword evidence="4 6" id="KW-0472">Membrane</keyword>
<dbReference type="NCBIfam" id="TIGR02783">
    <property type="entry name" value="TrbL_P"/>
    <property type="match status" value="1"/>
</dbReference>
<dbReference type="InterPro" id="IPR014150">
    <property type="entry name" value="Conjugal_tfr_TrbL"/>
</dbReference>
<feature type="region of interest" description="Disordered" evidence="5">
    <location>
        <begin position="385"/>
        <end position="434"/>
    </location>
</feature>
<dbReference type="AlphaFoldDB" id="V5F2A7"/>
<feature type="transmembrane region" description="Helical" evidence="6">
    <location>
        <begin position="275"/>
        <end position="303"/>
    </location>
</feature>
<dbReference type="InterPro" id="IPR007688">
    <property type="entry name" value="Conjugal_tfr_TrbL/VirB6"/>
</dbReference>
<dbReference type="GO" id="GO:0016020">
    <property type="term" value="C:membrane"/>
    <property type="evidence" value="ECO:0007669"/>
    <property type="project" value="UniProtKB-SubCell"/>
</dbReference>
<dbReference type="EMBL" id="DF196820">
    <property type="protein sequence ID" value="GAD31350.1"/>
    <property type="molecule type" value="Genomic_DNA"/>
</dbReference>
<feature type="transmembrane region" description="Helical" evidence="6">
    <location>
        <begin position="200"/>
        <end position="222"/>
    </location>
</feature>
<evidence type="ECO:0000313" key="9">
    <source>
        <dbReference type="Proteomes" id="UP000030675"/>
    </source>
</evidence>
<comment type="subcellular location">
    <subcellularLocation>
        <location evidence="1">Membrane</location>
        <topology evidence="1">Multi-pass membrane protein</topology>
    </subcellularLocation>
</comment>
<protein>
    <submittedName>
        <fullName evidence="8">P-type conjugative transfer protein TrbL</fullName>
    </submittedName>
</protein>
<feature type="transmembrane region" description="Helical" evidence="6">
    <location>
        <begin position="42"/>
        <end position="59"/>
    </location>
</feature>
<accession>V5F2A7</accession>
<feature type="chain" id="PRO_5004732615" evidence="7">
    <location>
        <begin position="19"/>
        <end position="451"/>
    </location>
</feature>
<dbReference type="Proteomes" id="UP000030675">
    <property type="component" value="Unassembled WGS sequence"/>
</dbReference>
<feature type="transmembrane region" description="Helical" evidence="6">
    <location>
        <begin position="234"/>
        <end position="255"/>
    </location>
</feature>
<dbReference type="Pfam" id="PF04610">
    <property type="entry name" value="TrbL"/>
    <property type="match status" value="1"/>
</dbReference>
<evidence type="ECO:0000256" key="7">
    <source>
        <dbReference type="SAM" id="SignalP"/>
    </source>
</evidence>
<proteinExistence type="predicted"/>
<reference evidence="9" key="1">
    <citation type="submission" date="2012-12" db="EMBL/GenBank/DDBJ databases">
        <title>Genome Sequence of Photobacterium leiognathi lrivu.4.1.</title>
        <authorList>
            <person name="Urbanczyk H."/>
            <person name="Ogura Y."/>
            <person name="Hayashi T."/>
            <person name="Dunlap P.V."/>
        </authorList>
    </citation>
    <scope>NUCLEOTIDE SEQUENCE [LARGE SCALE GENOMIC DNA]</scope>
    <source>
        <strain evidence="9">lrivu.4.1</strain>
    </source>
</reference>
<feature type="signal peptide" evidence="7">
    <location>
        <begin position="1"/>
        <end position="18"/>
    </location>
</feature>
<dbReference type="RefSeq" id="WP_023934171.1">
    <property type="nucleotide sequence ID" value="NZ_DF196820.1"/>
</dbReference>
<sequence length="451" mass="47103">MKHILRLSLLFFSPLTFAANNPVDDLIQVFHHATERWEPIILHYSWSLFAGLVIISFTWNAMQILLKQGGVIDAIVLLAQSVMTIGLSVFILKNASYLAWSFIHSLSQIAGKLSGSSTPFSPSDIFNLGLELASKIIDHVGSFSVGDALVMGLAALVVLVIFAMIAAEMTVLLVGSFVIVSGGTVMLAFLGSQWTRDYGMNYLTCIIGIGLQLFVMQLIVILGHDVFIQFAETGANNSATSLITVGLVIVYYALIRTVPNMASSLATGNFRFGSGHAVAAAATIGAAAAGAGLVVASAGNAAAGASLSKFMGSAAGQSVANMLQKGGETIANHSLLGKGAVQGAQITGKMAKEAASVGGKTLQSGMDALAQQSSVGRALAKAAKATAGNGKKPQTGTHQKIMAQMQQHKPKTTAAPDFSAPQDPNNHGDIAPKSAAFEYAQRELVEKLKQL</sequence>
<gene>
    <name evidence="8" type="ORF">PLEI_3008</name>
</gene>
<feature type="transmembrane region" description="Helical" evidence="6">
    <location>
        <begin position="172"/>
        <end position="194"/>
    </location>
</feature>